<evidence type="ECO:0000313" key="3">
    <source>
        <dbReference type="Proteomes" id="UP000324800"/>
    </source>
</evidence>
<comment type="caution">
    <text evidence="2">The sequence shown here is derived from an EMBL/GenBank/DDBJ whole genome shotgun (WGS) entry which is preliminary data.</text>
</comment>
<dbReference type="Proteomes" id="UP000324800">
    <property type="component" value="Unassembled WGS sequence"/>
</dbReference>
<feature type="compositionally biased region" description="Polar residues" evidence="1">
    <location>
        <begin position="276"/>
        <end position="287"/>
    </location>
</feature>
<proteinExistence type="predicted"/>
<dbReference type="EMBL" id="SNRW01034604">
    <property type="protein sequence ID" value="KAA6355445.1"/>
    <property type="molecule type" value="Genomic_DNA"/>
</dbReference>
<accession>A0A5J4TDA8</accession>
<dbReference type="AlphaFoldDB" id="A0A5J4TDA8"/>
<organism evidence="2 3">
    <name type="scientific">Streblomastix strix</name>
    <dbReference type="NCBI Taxonomy" id="222440"/>
    <lineage>
        <taxon>Eukaryota</taxon>
        <taxon>Metamonada</taxon>
        <taxon>Preaxostyla</taxon>
        <taxon>Oxymonadida</taxon>
        <taxon>Streblomastigidae</taxon>
        <taxon>Streblomastix</taxon>
    </lineage>
</organism>
<feature type="non-terminal residue" evidence="2">
    <location>
        <position position="1"/>
    </location>
</feature>
<gene>
    <name evidence="2" type="ORF">EZS28_049028</name>
</gene>
<feature type="region of interest" description="Disordered" evidence="1">
    <location>
        <begin position="276"/>
        <end position="299"/>
    </location>
</feature>
<evidence type="ECO:0000313" key="2">
    <source>
        <dbReference type="EMBL" id="KAA6355445.1"/>
    </source>
</evidence>
<protein>
    <submittedName>
        <fullName evidence="2">Uncharacterized protein</fullName>
    </submittedName>
</protein>
<evidence type="ECO:0000256" key="1">
    <source>
        <dbReference type="SAM" id="MobiDB-lite"/>
    </source>
</evidence>
<name>A0A5J4TDA8_9EUKA</name>
<reference evidence="2 3" key="1">
    <citation type="submission" date="2019-03" db="EMBL/GenBank/DDBJ databases">
        <title>Single cell metagenomics reveals metabolic interactions within the superorganism composed of flagellate Streblomastix strix and complex community of Bacteroidetes bacteria on its surface.</title>
        <authorList>
            <person name="Treitli S.C."/>
            <person name="Kolisko M."/>
            <person name="Husnik F."/>
            <person name="Keeling P."/>
            <person name="Hampl V."/>
        </authorList>
    </citation>
    <scope>NUCLEOTIDE SEQUENCE [LARGE SCALE GENOMIC DNA]</scope>
    <source>
        <strain evidence="2">ST1C</strain>
    </source>
</reference>
<feature type="compositionally biased region" description="Acidic residues" evidence="1">
    <location>
        <begin position="290"/>
        <end position="299"/>
    </location>
</feature>
<sequence length="312" mass="36425">QFHTLPSLPIKAQQNYERQQTGLYRAVQPKILNNAPIDVTSPLSSSFAQINMQMPFFIVCRQEELWDATMRILNKGKTEIQRSSKKQMTLKQKNNHRNQILKMNDTVRMFVDQQIFGKDVGVTPAIDIDSRNTGDDLEEYSEVLQWCFVVPEDFDVDFAIDLVRRYRIECEQWQMPDFQSPELKQIVDPVLDELQRLSPIKAREALNVFGDEDRKQGVGALSLSLSCDLLSFANNMSSQHFRNTQKRIFVKNEALFYQYAPKWCINPFDTYRPSKNYSSTNDESSAEIQIENDDVEDDDFLNMQKRKRKRGQ</sequence>